<keyword evidence="4" id="KW-0804">Transcription</keyword>
<evidence type="ECO:0000256" key="2">
    <source>
        <dbReference type="ARBA" id="ARBA00023015"/>
    </source>
</evidence>
<dbReference type="PANTHER" id="PTHR30579">
    <property type="entry name" value="TRANSCRIPTIONAL REGULATOR"/>
    <property type="match status" value="1"/>
</dbReference>
<protein>
    <submittedName>
        <fullName evidence="6">Transcriptional regulator, LysR family</fullName>
    </submittedName>
</protein>
<dbReference type="EMBL" id="FRBR01000001">
    <property type="protein sequence ID" value="SHL12145.1"/>
    <property type="molecule type" value="Genomic_DNA"/>
</dbReference>
<dbReference type="InterPro" id="IPR050176">
    <property type="entry name" value="LTTR"/>
</dbReference>
<dbReference type="PANTHER" id="PTHR30579:SF2">
    <property type="entry name" value="HTH-TYPE TRANSCRIPTIONAL REGULATOR ARGP"/>
    <property type="match status" value="1"/>
</dbReference>
<dbReference type="NCBIfam" id="NF009888">
    <property type="entry name" value="PRK13348.1"/>
    <property type="match status" value="1"/>
</dbReference>
<dbReference type="Proteomes" id="UP000183974">
    <property type="component" value="Unassembled WGS sequence"/>
</dbReference>
<dbReference type="InterPro" id="IPR036390">
    <property type="entry name" value="WH_DNA-bd_sf"/>
</dbReference>
<dbReference type="SUPFAM" id="SSF46785">
    <property type="entry name" value="Winged helix' DNA-binding domain"/>
    <property type="match status" value="1"/>
</dbReference>
<feature type="domain" description="HTH lysR-type" evidence="5">
    <location>
        <begin position="3"/>
        <end position="59"/>
    </location>
</feature>
<evidence type="ECO:0000256" key="1">
    <source>
        <dbReference type="ARBA" id="ARBA00009437"/>
    </source>
</evidence>
<dbReference type="AlphaFoldDB" id="A0A1M6Y238"/>
<keyword evidence="2" id="KW-0805">Transcription regulation</keyword>
<dbReference type="NCBIfam" id="NF002964">
    <property type="entry name" value="PRK03635.1"/>
    <property type="match status" value="1"/>
</dbReference>
<gene>
    <name evidence="6" type="ORF">SAMN05444398_101658</name>
</gene>
<evidence type="ECO:0000256" key="3">
    <source>
        <dbReference type="ARBA" id="ARBA00023125"/>
    </source>
</evidence>
<evidence type="ECO:0000313" key="7">
    <source>
        <dbReference type="Proteomes" id="UP000183974"/>
    </source>
</evidence>
<dbReference type="GO" id="GO:0003677">
    <property type="term" value="F:DNA binding"/>
    <property type="evidence" value="ECO:0007669"/>
    <property type="project" value="UniProtKB-KW"/>
</dbReference>
<dbReference type="Pfam" id="PF00126">
    <property type="entry name" value="HTH_1"/>
    <property type="match status" value="1"/>
</dbReference>
<dbReference type="SUPFAM" id="SSF53850">
    <property type="entry name" value="Periplasmic binding protein-like II"/>
    <property type="match status" value="1"/>
</dbReference>
<dbReference type="InterPro" id="IPR036388">
    <property type="entry name" value="WH-like_DNA-bd_sf"/>
</dbReference>
<keyword evidence="3" id="KW-0238">DNA-binding</keyword>
<dbReference type="OrthoDB" id="3252676at2"/>
<reference evidence="6 7" key="1">
    <citation type="submission" date="2016-11" db="EMBL/GenBank/DDBJ databases">
        <authorList>
            <person name="Jaros S."/>
            <person name="Januszkiewicz K."/>
            <person name="Wedrychowicz H."/>
        </authorList>
    </citation>
    <scope>NUCLEOTIDE SEQUENCE [LARGE SCALE GENOMIC DNA]</scope>
    <source>
        <strain evidence="6 7">DSM 29589</strain>
    </source>
</reference>
<accession>A0A1M6Y238</accession>
<evidence type="ECO:0000256" key="4">
    <source>
        <dbReference type="ARBA" id="ARBA00023163"/>
    </source>
</evidence>
<organism evidence="6 7">
    <name type="scientific">Roseovarius pacificus</name>
    <dbReference type="NCBI Taxonomy" id="337701"/>
    <lineage>
        <taxon>Bacteria</taxon>
        <taxon>Pseudomonadati</taxon>
        <taxon>Pseudomonadota</taxon>
        <taxon>Alphaproteobacteria</taxon>
        <taxon>Rhodobacterales</taxon>
        <taxon>Roseobacteraceae</taxon>
        <taxon>Roseovarius</taxon>
    </lineage>
</organism>
<dbReference type="InterPro" id="IPR017685">
    <property type="entry name" value="ArgP"/>
</dbReference>
<evidence type="ECO:0000313" key="6">
    <source>
        <dbReference type="EMBL" id="SHL12145.1"/>
    </source>
</evidence>
<evidence type="ECO:0000259" key="5">
    <source>
        <dbReference type="PROSITE" id="PS50931"/>
    </source>
</evidence>
<dbReference type="Gene3D" id="3.40.190.290">
    <property type="match status" value="1"/>
</dbReference>
<proteinExistence type="inferred from homology"/>
<dbReference type="Gene3D" id="1.10.10.10">
    <property type="entry name" value="Winged helix-like DNA-binding domain superfamily/Winged helix DNA-binding domain"/>
    <property type="match status" value="1"/>
</dbReference>
<dbReference type="NCBIfam" id="TIGR03298">
    <property type="entry name" value="argP"/>
    <property type="match status" value="1"/>
</dbReference>
<comment type="similarity">
    <text evidence="1">Belongs to the LysR transcriptional regulatory family.</text>
</comment>
<dbReference type="PROSITE" id="PS50931">
    <property type="entry name" value="HTH_LYSR"/>
    <property type="match status" value="1"/>
</dbReference>
<sequence length="296" mass="31738">MQLDPAQLAALSAILRTGGFAAAAQDLGITQSAISQRLKTLEDRVGAQLVTRGQPCTGTETGRRLAAHAEQVGLLEARLARDIGALAPAPDTRLRIAVNADSLATWVLEALAMVPGHTFSLVIDDQDVSAEWLRRGEVLGAVTASSTPVAGCDAMPLGILRYIPTASPAYMTRHFPDGLTPETIARAPMLRFNAKDRLQHRWIARYMGVQASPPFHDIASSQAFVRAACLGLGWGLNPDHLVQAELSRGTLVPLLPDSPMDTPLYWQSSRLLGPALAPLTRAIRHAARTCLHPMEG</sequence>
<dbReference type="PRINTS" id="PR00039">
    <property type="entry name" value="HTHLYSR"/>
</dbReference>
<name>A0A1M6Y238_9RHOB</name>
<dbReference type="GO" id="GO:0003700">
    <property type="term" value="F:DNA-binding transcription factor activity"/>
    <property type="evidence" value="ECO:0007669"/>
    <property type="project" value="InterPro"/>
</dbReference>
<keyword evidence="7" id="KW-1185">Reference proteome</keyword>
<dbReference type="InterPro" id="IPR000847">
    <property type="entry name" value="LysR_HTH_N"/>
</dbReference>
<dbReference type="RefSeq" id="WP_073032645.1">
    <property type="nucleotide sequence ID" value="NZ_BMLR01000001.1"/>
</dbReference>
<dbReference type="Pfam" id="PF03466">
    <property type="entry name" value="LysR_substrate"/>
    <property type="match status" value="1"/>
</dbReference>
<dbReference type="InterPro" id="IPR005119">
    <property type="entry name" value="LysR_subst-bd"/>
</dbReference>